<organism evidence="2 3">
    <name type="scientific">Candidatus Nealsonbacteria bacterium CG23_combo_of_CG06-09_8_20_14_all_38_19</name>
    <dbReference type="NCBI Taxonomy" id="1974721"/>
    <lineage>
        <taxon>Bacteria</taxon>
        <taxon>Candidatus Nealsoniibacteriota</taxon>
    </lineage>
</organism>
<evidence type="ECO:0000313" key="2">
    <source>
        <dbReference type="EMBL" id="PIP23949.1"/>
    </source>
</evidence>
<comment type="caution">
    <text evidence="2">The sequence shown here is derived from an EMBL/GenBank/DDBJ whole genome shotgun (WGS) entry which is preliminary data.</text>
</comment>
<feature type="transmembrane region" description="Helical" evidence="1">
    <location>
        <begin position="26"/>
        <end position="48"/>
    </location>
</feature>
<keyword evidence="1" id="KW-0812">Transmembrane</keyword>
<gene>
    <name evidence="2" type="ORF">COX36_00560</name>
</gene>
<protein>
    <submittedName>
        <fullName evidence="2">Uncharacterized protein</fullName>
    </submittedName>
</protein>
<evidence type="ECO:0000313" key="3">
    <source>
        <dbReference type="Proteomes" id="UP000230273"/>
    </source>
</evidence>
<sequence length="110" mass="12891">MQIKKIKAKAVKKKLRKIIRKIGENAFPVFIVLVLLALVFGVATFYRYTVIIEKTKPKPPDKITSFNEEAYQSILKEWQTREKNFLEVDTKIYKNPFQGELPKELTEGQF</sequence>
<dbReference type="Proteomes" id="UP000230273">
    <property type="component" value="Unassembled WGS sequence"/>
</dbReference>
<keyword evidence="1" id="KW-1133">Transmembrane helix</keyword>
<dbReference type="EMBL" id="PCRP01000009">
    <property type="protein sequence ID" value="PIP23949.1"/>
    <property type="molecule type" value="Genomic_DNA"/>
</dbReference>
<proteinExistence type="predicted"/>
<dbReference type="AlphaFoldDB" id="A0A2G9YXQ2"/>
<evidence type="ECO:0000256" key="1">
    <source>
        <dbReference type="SAM" id="Phobius"/>
    </source>
</evidence>
<keyword evidence="1" id="KW-0472">Membrane</keyword>
<name>A0A2G9YXQ2_9BACT</name>
<accession>A0A2G9YXQ2</accession>
<reference evidence="2 3" key="1">
    <citation type="submission" date="2017-09" db="EMBL/GenBank/DDBJ databases">
        <title>Depth-based differentiation of microbial function through sediment-hosted aquifers and enrichment of novel symbionts in the deep terrestrial subsurface.</title>
        <authorList>
            <person name="Probst A.J."/>
            <person name="Ladd B."/>
            <person name="Jarett J.K."/>
            <person name="Geller-Mcgrath D.E."/>
            <person name="Sieber C.M."/>
            <person name="Emerson J.B."/>
            <person name="Anantharaman K."/>
            <person name="Thomas B.C."/>
            <person name="Malmstrom R."/>
            <person name="Stieglmeier M."/>
            <person name="Klingl A."/>
            <person name="Woyke T."/>
            <person name="Ryan C.M."/>
            <person name="Banfield J.F."/>
        </authorList>
    </citation>
    <scope>NUCLEOTIDE SEQUENCE [LARGE SCALE GENOMIC DNA]</scope>
    <source>
        <strain evidence="2">CG23_combo_of_CG06-09_8_20_14_all_38_19</strain>
    </source>
</reference>